<dbReference type="Proteomes" id="UP000298277">
    <property type="component" value="Unassembled WGS sequence"/>
</dbReference>
<evidence type="ECO:0000313" key="2">
    <source>
        <dbReference type="Proteomes" id="UP000298277"/>
    </source>
</evidence>
<keyword evidence="2" id="KW-1185">Reference proteome</keyword>
<name>A0A5F1YXR6_9LEPT</name>
<organism evidence="1 2">
    <name type="scientific">Leptospira gomenensis</name>
    <dbReference type="NCBI Taxonomy" id="2484974"/>
    <lineage>
        <taxon>Bacteria</taxon>
        <taxon>Pseudomonadati</taxon>
        <taxon>Spirochaetota</taxon>
        <taxon>Spirochaetia</taxon>
        <taxon>Leptospirales</taxon>
        <taxon>Leptospiraceae</taxon>
        <taxon>Leptospira</taxon>
    </lineage>
</organism>
<sequence length="133" mass="15775">MGICGVYLLILSLLDCFQNRRRFDFQEAPIRSVIFRDRKFEIMKRLDAESEVVEFKNALSLLETDSETEQMPSDPAWTHKIDIRSDENSYEGRWLYSTKTGLLAKLNYSLSPKFHFKDTKPFHDYLRRLGIFQ</sequence>
<dbReference type="OrthoDB" id="9893422at2"/>
<dbReference type="EMBL" id="RQFA01000010">
    <property type="protein sequence ID" value="TGK38502.1"/>
    <property type="molecule type" value="Genomic_DNA"/>
</dbReference>
<evidence type="ECO:0000313" key="1">
    <source>
        <dbReference type="EMBL" id="TGK38502.1"/>
    </source>
</evidence>
<protein>
    <submittedName>
        <fullName evidence="1">Uncharacterized protein</fullName>
    </submittedName>
</protein>
<proteinExistence type="predicted"/>
<dbReference type="AlphaFoldDB" id="A0A5F1YXR6"/>
<gene>
    <name evidence="1" type="ORF">EHQ17_01545</name>
</gene>
<reference evidence="1" key="1">
    <citation type="journal article" date="2019" name="PLoS Negl. Trop. Dis.">
        <title>Revisiting the worldwide diversity of Leptospira species in the environment.</title>
        <authorList>
            <person name="Vincent A.T."/>
            <person name="Schiettekatte O."/>
            <person name="Bourhy P."/>
            <person name="Veyrier F.J."/>
            <person name="Picardeau M."/>
        </authorList>
    </citation>
    <scope>NUCLEOTIDE SEQUENCE [LARGE SCALE GENOMIC DNA]</scope>
    <source>
        <strain evidence="1">201800299</strain>
    </source>
</reference>
<comment type="caution">
    <text evidence="1">The sequence shown here is derived from an EMBL/GenBank/DDBJ whole genome shotgun (WGS) entry which is preliminary data.</text>
</comment>
<accession>A0A5F1YXR6</accession>